<dbReference type="RefSeq" id="XP_026608614.1">
    <property type="nucleotide sequence ID" value="XM_026742769.1"/>
</dbReference>
<name>A0A3D8T4P4_9EURO</name>
<gene>
    <name evidence="2" type="ORF">DSM5745_00753</name>
</gene>
<keyword evidence="3" id="KW-1185">Reference proteome</keyword>
<feature type="compositionally biased region" description="Polar residues" evidence="1">
    <location>
        <begin position="120"/>
        <end position="132"/>
    </location>
</feature>
<proteinExistence type="predicted"/>
<evidence type="ECO:0000313" key="3">
    <source>
        <dbReference type="Proteomes" id="UP000256690"/>
    </source>
</evidence>
<evidence type="ECO:0008006" key="4">
    <source>
        <dbReference type="Google" id="ProtNLM"/>
    </source>
</evidence>
<evidence type="ECO:0000256" key="1">
    <source>
        <dbReference type="SAM" id="MobiDB-lite"/>
    </source>
</evidence>
<dbReference type="GeneID" id="38111123"/>
<sequence length="280" mass="31706">MRMKWTDKDREELLRLCDEGLSWAEINKIPRFRKCSANSLRSQWWSITKGTEPHQHQNEIKVTVGDQNHEDASTVTASTKRRADEAFPTPKRRLRSRRLNTGQDDGRPSDKRYTKINNKRLYQSRTANTTPPNAEGMGGNGQNNSQVEVVNGAKDAQARERADDDLISNSSDGDIDFDGEIQPVSPPALLCLLSSFANGPCPKVFLSYHGADEARWHQTQSKFAFSNRDAKQERHFLPWRFSDTVAIQEWYPIAKTIAQSENGSEVQYGSLHTNADKEGI</sequence>
<organism evidence="2 3">
    <name type="scientific">Aspergillus mulundensis</name>
    <dbReference type="NCBI Taxonomy" id="1810919"/>
    <lineage>
        <taxon>Eukaryota</taxon>
        <taxon>Fungi</taxon>
        <taxon>Dikarya</taxon>
        <taxon>Ascomycota</taxon>
        <taxon>Pezizomycotina</taxon>
        <taxon>Eurotiomycetes</taxon>
        <taxon>Eurotiomycetidae</taxon>
        <taxon>Eurotiales</taxon>
        <taxon>Aspergillaceae</taxon>
        <taxon>Aspergillus</taxon>
        <taxon>Aspergillus subgen. Nidulantes</taxon>
    </lineage>
</organism>
<comment type="caution">
    <text evidence="2">The sequence shown here is derived from an EMBL/GenBank/DDBJ whole genome shotgun (WGS) entry which is preliminary data.</text>
</comment>
<evidence type="ECO:0000313" key="2">
    <source>
        <dbReference type="EMBL" id="RDW93431.1"/>
    </source>
</evidence>
<dbReference type="EMBL" id="PVWQ01000001">
    <property type="protein sequence ID" value="RDW93431.1"/>
    <property type="molecule type" value="Genomic_DNA"/>
</dbReference>
<dbReference type="Proteomes" id="UP000256690">
    <property type="component" value="Unassembled WGS sequence"/>
</dbReference>
<feature type="region of interest" description="Disordered" evidence="1">
    <location>
        <begin position="66"/>
        <end position="174"/>
    </location>
</feature>
<accession>A0A3D8T4P4</accession>
<dbReference type="AlphaFoldDB" id="A0A3D8T4P4"/>
<feature type="compositionally biased region" description="Basic and acidic residues" evidence="1">
    <location>
        <begin position="104"/>
        <end position="113"/>
    </location>
</feature>
<protein>
    <recommendedName>
        <fullName evidence="4">Myb-like domain-containing protein</fullName>
    </recommendedName>
</protein>
<reference evidence="2 3" key="1">
    <citation type="journal article" date="2018" name="IMA Fungus">
        <title>IMA Genome-F 9: Draft genome sequence of Annulohypoxylon stygium, Aspergillus mulundensis, Berkeleyomyces basicola (syn. Thielaviopsis basicola), Ceratocystis smalleyi, two Cercospora beticola strains, Coleophoma cylindrospora, Fusarium fracticaudum, Phialophora cf. hyalina, and Morchella septimelata.</title>
        <authorList>
            <person name="Wingfield B.D."/>
            <person name="Bills G.F."/>
            <person name="Dong Y."/>
            <person name="Huang W."/>
            <person name="Nel W.J."/>
            <person name="Swalarsk-Parry B.S."/>
            <person name="Vaghefi N."/>
            <person name="Wilken P.M."/>
            <person name="An Z."/>
            <person name="de Beer Z.W."/>
            <person name="De Vos L."/>
            <person name="Chen L."/>
            <person name="Duong T.A."/>
            <person name="Gao Y."/>
            <person name="Hammerbacher A."/>
            <person name="Kikkert J.R."/>
            <person name="Li Y."/>
            <person name="Li H."/>
            <person name="Li K."/>
            <person name="Li Q."/>
            <person name="Liu X."/>
            <person name="Ma X."/>
            <person name="Naidoo K."/>
            <person name="Pethybridge S.J."/>
            <person name="Sun J."/>
            <person name="Steenkamp E.T."/>
            <person name="van der Nest M.A."/>
            <person name="van Wyk S."/>
            <person name="Wingfield M.J."/>
            <person name="Xiong C."/>
            <person name="Yue Q."/>
            <person name="Zhang X."/>
        </authorList>
    </citation>
    <scope>NUCLEOTIDE SEQUENCE [LARGE SCALE GENOMIC DNA]</scope>
    <source>
        <strain evidence="2 3">DSM 5745</strain>
    </source>
</reference>